<dbReference type="Pfam" id="PF00196">
    <property type="entry name" value="GerE"/>
    <property type="match status" value="1"/>
</dbReference>
<name>C7N7C7_SLAHD</name>
<evidence type="ECO:0000259" key="4">
    <source>
        <dbReference type="PROSITE" id="PS50043"/>
    </source>
</evidence>
<dbReference type="AlphaFoldDB" id="C7N7C7"/>
<protein>
    <submittedName>
        <fullName evidence="5">Response regulator containing a CheY-like receiver domain and an HTH DNA-binding domain</fullName>
    </submittedName>
</protein>
<reference evidence="5 6" key="1">
    <citation type="journal article" date="2009" name="Stand. Genomic Sci.">
        <title>Complete genome sequence of Slackia heliotrinireducens type strain (RHS 1).</title>
        <authorList>
            <person name="Pukall R."/>
            <person name="Lapidus A."/>
            <person name="Nolan M."/>
            <person name="Copeland A."/>
            <person name="Glavina Del Rio T."/>
            <person name="Lucas S."/>
            <person name="Chen F."/>
            <person name="Tice H."/>
            <person name="Cheng J.F."/>
            <person name="Chertkov O."/>
            <person name="Bruce D."/>
            <person name="Goodwin L."/>
            <person name="Kuske C."/>
            <person name="Brettin T."/>
            <person name="Detter J.C."/>
            <person name="Han C."/>
            <person name="Pitluck S."/>
            <person name="Pati A."/>
            <person name="Mavrommatis K."/>
            <person name="Ivanova N."/>
            <person name="Ovchinnikova G."/>
            <person name="Chen A."/>
            <person name="Palaniappan K."/>
            <person name="Schneider S."/>
            <person name="Rohde M."/>
            <person name="Chain P."/>
            <person name="D'haeseleer P."/>
            <person name="Goker M."/>
            <person name="Bristow J."/>
            <person name="Eisen J.A."/>
            <person name="Markowitz V."/>
            <person name="Kyrpides N.C."/>
            <person name="Klenk H.P."/>
            <person name="Hugenholtz P."/>
        </authorList>
    </citation>
    <scope>NUCLEOTIDE SEQUENCE [LARGE SCALE GENOMIC DNA]</scope>
    <source>
        <strain evidence="6">ATCC 29202 / DSM 20476 / NCTC 11029 / RHS 1</strain>
    </source>
</reference>
<feature type="domain" description="HTH luxR-type" evidence="4">
    <location>
        <begin position="192"/>
        <end position="257"/>
    </location>
</feature>
<keyword evidence="6" id="KW-1185">Reference proteome</keyword>
<evidence type="ECO:0000256" key="1">
    <source>
        <dbReference type="ARBA" id="ARBA00023015"/>
    </source>
</evidence>
<sequence>MEQTAAWKEIAQFLLDNVDDIGEELEASFVQEYPRARANVLDYEAIHGWTVDAIHEIADCLDSGDYSAYTYLNHTGDVLDDPYETELTLFASFLSSTLSITRHIAPMLMRSTYTKPAHGRELINALESFTQQVIALNCDLFKQETGAPRALSRGWRLLDGQRDRRIASDSPAKRRMTQERYSRIVKSTIEPAKPKGDALTPREQEVLVHITDGRSNAEIARIMGISEATVKKHVSHIFDKYNVFSRTELIARVRERRQ</sequence>
<keyword evidence="1" id="KW-0805">Transcription regulation</keyword>
<dbReference type="STRING" id="471855.Shel_17930"/>
<dbReference type="GO" id="GO:0006355">
    <property type="term" value="P:regulation of DNA-templated transcription"/>
    <property type="evidence" value="ECO:0007669"/>
    <property type="project" value="InterPro"/>
</dbReference>
<dbReference type="PROSITE" id="PS50043">
    <property type="entry name" value="HTH_LUXR_2"/>
    <property type="match status" value="1"/>
</dbReference>
<evidence type="ECO:0000313" key="6">
    <source>
        <dbReference type="Proteomes" id="UP000002026"/>
    </source>
</evidence>
<dbReference type="HOGENOM" id="CLU_1077278_0_0_11"/>
<dbReference type="RefSeq" id="WP_012798914.1">
    <property type="nucleotide sequence ID" value="NC_013165.1"/>
</dbReference>
<keyword evidence="3" id="KW-0804">Transcription</keyword>
<organism evidence="5 6">
    <name type="scientific">Slackia heliotrinireducens (strain ATCC 29202 / DSM 20476 / NCTC 11029 / RHS 1)</name>
    <name type="common">Peptococcus heliotrinreducens</name>
    <dbReference type="NCBI Taxonomy" id="471855"/>
    <lineage>
        <taxon>Bacteria</taxon>
        <taxon>Bacillati</taxon>
        <taxon>Actinomycetota</taxon>
        <taxon>Coriobacteriia</taxon>
        <taxon>Eggerthellales</taxon>
        <taxon>Eggerthellaceae</taxon>
        <taxon>Slackia</taxon>
    </lineage>
</organism>
<accession>C7N7C7</accession>
<evidence type="ECO:0000256" key="3">
    <source>
        <dbReference type="ARBA" id="ARBA00023163"/>
    </source>
</evidence>
<dbReference type="eggNOG" id="COG2197">
    <property type="taxonomic scope" value="Bacteria"/>
</dbReference>
<dbReference type="SUPFAM" id="SSF46894">
    <property type="entry name" value="C-terminal effector domain of the bipartite response regulators"/>
    <property type="match status" value="1"/>
</dbReference>
<dbReference type="PANTHER" id="PTHR44688">
    <property type="entry name" value="DNA-BINDING TRANSCRIPTIONAL ACTIVATOR DEVR_DOSR"/>
    <property type="match status" value="1"/>
</dbReference>
<dbReference type="Gene3D" id="1.10.10.10">
    <property type="entry name" value="Winged helix-like DNA-binding domain superfamily/Winged helix DNA-binding domain"/>
    <property type="match status" value="1"/>
</dbReference>
<evidence type="ECO:0000256" key="2">
    <source>
        <dbReference type="ARBA" id="ARBA00023125"/>
    </source>
</evidence>
<dbReference type="Proteomes" id="UP000002026">
    <property type="component" value="Chromosome"/>
</dbReference>
<dbReference type="SMART" id="SM00421">
    <property type="entry name" value="HTH_LUXR"/>
    <property type="match status" value="1"/>
</dbReference>
<proteinExistence type="predicted"/>
<dbReference type="InterPro" id="IPR036388">
    <property type="entry name" value="WH-like_DNA-bd_sf"/>
</dbReference>
<keyword evidence="2 5" id="KW-0238">DNA-binding</keyword>
<dbReference type="PROSITE" id="PS00622">
    <property type="entry name" value="HTH_LUXR_1"/>
    <property type="match status" value="1"/>
</dbReference>
<gene>
    <name evidence="5" type="ordered locus">Shel_17930</name>
</gene>
<evidence type="ECO:0000313" key="5">
    <source>
        <dbReference type="EMBL" id="ACV22812.1"/>
    </source>
</evidence>
<dbReference type="EMBL" id="CP001684">
    <property type="protein sequence ID" value="ACV22812.1"/>
    <property type="molecule type" value="Genomic_DNA"/>
</dbReference>
<dbReference type="CDD" id="cd06170">
    <property type="entry name" value="LuxR_C_like"/>
    <property type="match status" value="1"/>
</dbReference>
<dbReference type="GO" id="GO:0003677">
    <property type="term" value="F:DNA binding"/>
    <property type="evidence" value="ECO:0007669"/>
    <property type="project" value="UniProtKB-KW"/>
</dbReference>
<dbReference type="InterPro" id="IPR000792">
    <property type="entry name" value="Tscrpt_reg_LuxR_C"/>
</dbReference>
<dbReference type="PRINTS" id="PR00038">
    <property type="entry name" value="HTHLUXR"/>
</dbReference>
<dbReference type="KEGG" id="shi:Shel_17930"/>
<dbReference type="InterPro" id="IPR016032">
    <property type="entry name" value="Sig_transdc_resp-reg_C-effctor"/>
</dbReference>
<dbReference type="PANTHER" id="PTHR44688:SF16">
    <property type="entry name" value="DNA-BINDING TRANSCRIPTIONAL ACTIVATOR DEVR_DOSR"/>
    <property type="match status" value="1"/>
</dbReference>